<organism evidence="2 3">
    <name type="scientific">Benzoatithermus flavus</name>
    <dbReference type="NCBI Taxonomy" id="3108223"/>
    <lineage>
        <taxon>Bacteria</taxon>
        <taxon>Pseudomonadati</taxon>
        <taxon>Pseudomonadota</taxon>
        <taxon>Alphaproteobacteria</taxon>
        <taxon>Geminicoccales</taxon>
        <taxon>Geminicoccaceae</taxon>
        <taxon>Benzoatithermus</taxon>
    </lineage>
</organism>
<evidence type="ECO:0000256" key="1">
    <source>
        <dbReference type="SAM" id="MobiDB-lite"/>
    </source>
</evidence>
<dbReference type="EMBL" id="JBBLZC010000022">
    <property type="protein sequence ID" value="MEK0085154.1"/>
    <property type="molecule type" value="Genomic_DNA"/>
</dbReference>
<protein>
    <recommendedName>
        <fullName evidence="4">Rad52/22 family double-strand break repair protein</fullName>
    </recommendedName>
</protein>
<gene>
    <name evidence="2" type="ORF">U1T56_18530</name>
</gene>
<evidence type="ECO:0000313" key="2">
    <source>
        <dbReference type="EMBL" id="MEK0085154.1"/>
    </source>
</evidence>
<sequence>MAPPATKRQREGTGVKGLDLWNKLELTDAAYTKRFDKGNFKGTAVDAIYNIKRITEQLGPVGFAWGWHIVKDELVKFDDGAEPTWIHNCVVRAWFRQEDGSTREVEHVGSTIAARYVGRGSQRRFMVDDEYAKKSVTDALSKIMVSLGASADIWLGRFDGNKYVPPATGEAQGEPEDGQTMQASDLPPPRARAVEDESLVAEARSHLMAVRGMDGATLREARNWLRMSPDGVKPSRWTLLGQVDRDLRDELASAMNRRATELGISLKEAA</sequence>
<dbReference type="RefSeq" id="WP_418161001.1">
    <property type="nucleotide sequence ID" value="NZ_JBBLZC010000022.1"/>
</dbReference>
<evidence type="ECO:0000313" key="3">
    <source>
        <dbReference type="Proteomes" id="UP001375743"/>
    </source>
</evidence>
<reference evidence="2 3" key="1">
    <citation type="submission" date="2024-01" db="EMBL/GenBank/DDBJ databases">
        <title>Multi-omics insights into the function and evolution of sodium benzoate biodegradation pathways in Benzoatithermus flavus gen. nov., sp. nov. from hot spring.</title>
        <authorList>
            <person name="Hu C.-J."/>
            <person name="Li W.-J."/>
        </authorList>
    </citation>
    <scope>NUCLEOTIDE SEQUENCE [LARGE SCALE GENOMIC DNA]</scope>
    <source>
        <strain evidence="2 3">SYSU G07066</strain>
    </source>
</reference>
<evidence type="ECO:0008006" key="4">
    <source>
        <dbReference type="Google" id="ProtNLM"/>
    </source>
</evidence>
<dbReference type="Proteomes" id="UP001375743">
    <property type="component" value="Unassembled WGS sequence"/>
</dbReference>
<proteinExistence type="predicted"/>
<accession>A0ABU8XXT4</accession>
<name>A0ABU8XXT4_9PROT</name>
<feature type="region of interest" description="Disordered" evidence="1">
    <location>
        <begin position="165"/>
        <end position="189"/>
    </location>
</feature>
<keyword evidence="3" id="KW-1185">Reference proteome</keyword>
<comment type="caution">
    <text evidence="2">The sequence shown here is derived from an EMBL/GenBank/DDBJ whole genome shotgun (WGS) entry which is preliminary data.</text>
</comment>